<gene>
    <name evidence="1" type="ORF">BTN49_1069</name>
</gene>
<reference evidence="2" key="1">
    <citation type="submission" date="2017-04" db="EMBL/GenBank/DDBJ databases">
        <title>Genome evolution of the luminous symbionts of deep sea anglerfish.</title>
        <authorList>
            <person name="Hendry T.A."/>
        </authorList>
    </citation>
    <scope>NUCLEOTIDE SEQUENCE [LARGE SCALE GENOMIC DNA]</scope>
</reference>
<keyword evidence="2" id="KW-1185">Reference proteome</keyword>
<comment type="caution">
    <text evidence="1">The sequence shown here is derived from an EMBL/GenBank/DDBJ whole genome shotgun (WGS) entry which is preliminary data.</text>
</comment>
<organism evidence="1 2">
    <name type="scientific">Candidatus Enterovibrio escicola</name>
    <dbReference type="NCBI Taxonomy" id="1927127"/>
    <lineage>
        <taxon>Bacteria</taxon>
        <taxon>Pseudomonadati</taxon>
        <taxon>Pseudomonadota</taxon>
        <taxon>Gammaproteobacteria</taxon>
        <taxon>Vibrionales</taxon>
        <taxon>Vibrionaceae</taxon>
        <taxon>Enterovibrio</taxon>
    </lineage>
</organism>
<dbReference type="Proteomes" id="UP000219020">
    <property type="component" value="Unassembled WGS sequence"/>
</dbReference>
<protein>
    <submittedName>
        <fullName evidence="1">Uncharacterized protein</fullName>
    </submittedName>
</protein>
<sequence length="38" mass="4215">MDITEYQLFYGRCQHCNPLVLTNVPDNAQSGQLGLSST</sequence>
<evidence type="ECO:0000313" key="2">
    <source>
        <dbReference type="Proteomes" id="UP000219020"/>
    </source>
</evidence>
<evidence type="ECO:0000313" key="1">
    <source>
        <dbReference type="EMBL" id="PCS23076.1"/>
    </source>
</evidence>
<name>A0A2A5T4K1_9GAMM</name>
<proteinExistence type="predicted"/>
<accession>A0A2A5T4K1</accession>
<dbReference type="EMBL" id="NBYY01000011">
    <property type="protein sequence ID" value="PCS23076.1"/>
    <property type="molecule type" value="Genomic_DNA"/>
</dbReference>
<dbReference type="AlphaFoldDB" id="A0A2A5T4K1"/>